<dbReference type="SUPFAM" id="SSF54637">
    <property type="entry name" value="Thioesterase/thiol ester dehydrase-isomerase"/>
    <property type="match status" value="1"/>
</dbReference>
<keyword evidence="3" id="KW-1185">Reference proteome</keyword>
<evidence type="ECO:0000313" key="3">
    <source>
        <dbReference type="Proteomes" id="UP001057580"/>
    </source>
</evidence>
<dbReference type="InterPro" id="IPR029069">
    <property type="entry name" value="HotDog_dom_sf"/>
</dbReference>
<reference evidence="2" key="1">
    <citation type="submission" date="2022-09" db="EMBL/GenBank/DDBJ databases">
        <title>Diverse halophilic archaea isolated from saline environments.</title>
        <authorList>
            <person name="Cui H.-L."/>
        </authorList>
    </citation>
    <scope>NUCLEOTIDE SEQUENCE</scope>
    <source>
        <strain evidence="2">ZS-35-S2</strain>
    </source>
</reference>
<dbReference type="GeneID" id="74944797"/>
<organism evidence="2 3">
    <name type="scientific">Salinirubellus salinus</name>
    <dbReference type="NCBI Taxonomy" id="1364945"/>
    <lineage>
        <taxon>Archaea</taxon>
        <taxon>Methanobacteriati</taxon>
        <taxon>Methanobacteriota</taxon>
        <taxon>Stenosarchaea group</taxon>
        <taxon>Halobacteria</taxon>
        <taxon>Halobacteriales</taxon>
        <taxon>Natronomonadaceae</taxon>
        <taxon>Salinirubellus</taxon>
    </lineage>
</organism>
<dbReference type="Gene3D" id="3.10.129.10">
    <property type="entry name" value="Hotdog Thioesterase"/>
    <property type="match status" value="1"/>
</dbReference>
<dbReference type="Proteomes" id="UP001057580">
    <property type="component" value="Chromosome"/>
</dbReference>
<dbReference type="EMBL" id="CP104003">
    <property type="protein sequence ID" value="UWM54429.1"/>
    <property type="molecule type" value="Genomic_DNA"/>
</dbReference>
<evidence type="ECO:0000259" key="1">
    <source>
        <dbReference type="Pfam" id="PF01575"/>
    </source>
</evidence>
<dbReference type="GO" id="GO:0006633">
    <property type="term" value="P:fatty acid biosynthetic process"/>
    <property type="evidence" value="ECO:0007669"/>
    <property type="project" value="TreeGrafter"/>
</dbReference>
<dbReference type="PANTHER" id="PTHR43437">
    <property type="entry name" value="HYDROXYACYL-THIOESTER DEHYDRATASE TYPE 2, MITOCHONDRIAL-RELATED"/>
    <property type="match status" value="1"/>
</dbReference>
<dbReference type="KEGG" id="ssai:N0B31_20205"/>
<dbReference type="InterPro" id="IPR002539">
    <property type="entry name" value="MaoC-like_dom"/>
</dbReference>
<evidence type="ECO:0000313" key="2">
    <source>
        <dbReference type="EMBL" id="UWM54429.1"/>
    </source>
</evidence>
<accession>A0A9E7R375</accession>
<sequence>MSTFPVAAETVAVGDSGPAVVVEALSREDFVRYAGASGDFARIHYDEPFAEAAGYPSVFGQGMLTAGFASTLVTDWFGIEHVRRFRTRFSAQVWPGDTVRVTGEVTDVTPTDDHVVVDVTFEATTGDDVVVLTGSATADLPH</sequence>
<dbReference type="Pfam" id="PF01575">
    <property type="entry name" value="MaoC_dehydratas"/>
    <property type="match status" value="1"/>
</dbReference>
<dbReference type="AlphaFoldDB" id="A0A9E7R375"/>
<dbReference type="PANTHER" id="PTHR43437:SF3">
    <property type="entry name" value="HYDROXYACYL-THIOESTER DEHYDRATASE TYPE 2, MITOCHONDRIAL"/>
    <property type="match status" value="1"/>
</dbReference>
<name>A0A9E7R375_9EURY</name>
<dbReference type="RefSeq" id="WP_260593449.1">
    <property type="nucleotide sequence ID" value="NZ_CP104003.1"/>
</dbReference>
<dbReference type="GO" id="GO:0019171">
    <property type="term" value="F:(3R)-hydroxyacyl-[acyl-carrier-protein] dehydratase activity"/>
    <property type="evidence" value="ECO:0007669"/>
    <property type="project" value="TreeGrafter"/>
</dbReference>
<feature type="domain" description="MaoC-like" evidence="1">
    <location>
        <begin position="24"/>
        <end position="125"/>
    </location>
</feature>
<gene>
    <name evidence="2" type="ORF">N0B31_20205</name>
</gene>
<proteinExistence type="predicted"/>
<dbReference type="InterPro" id="IPR050965">
    <property type="entry name" value="UPF0336/Enoyl-CoA_hydratase"/>
</dbReference>
<protein>
    <submittedName>
        <fullName evidence="2">MaoC/PaaZ C-terminal domain-containing protein</fullName>
    </submittedName>
</protein>